<keyword evidence="13" id="KW-1185">Reference proteome</keyword>
<gene>
    <name evidence="12" type="ORF">E1956_20725</name>
</gene>
<evidence type="ECO:0000256" key="10">
    <source>
        <dbReference type="ARBA" id="ARBA00023237"/>
    </source>
</evidence>
<evidence type="ECO:0000313" key="12">
    <source>
        <dbReference type="EMBL" id="QBR00742.1"/>
    </source>
</evidence>
<protein>
    <submittedName>
        <fullName evidence="12">Porin</fullName>
    </submittedName>
</protein>
<dbReference type="InterPro" id="IPR023614">
    <property type="entry name" value="Porin_dom_sf"/>
</dbReference>
<dbReference type="CDD" id="cd00342">
    <property type="entry name" value="gram_neg_porins"/>
    <property type="match status" value="1"/>
</dbReference>
<evidence type="ECO:0000256" key="6">
    <source>
        <dbReference type="ARBA" id="ARBA00022729"/>
    </source>
</evidence>
<evidence type="ECO:0000313" key="13">
    <source>
        <dbReference type="Proteomes" id="UP000295727"/>
    </source>
</evidence>
<name>A0A4P7D2L4_9BURK</name>
<sequence length="366" mass="39134">MVLSTITAGAHAQSSVTLYGIIATGIEYVSNEGGHSAVAMVSGANQNNRWGLRIVEDLGGGLKAVATLENGFSSTNGELGQGGRMFGRQAFVGLSSTQYGTLTAGRQYDVLFDYLDRIEPQALGPGLGTSVGSNDNVEGNFRYNNSIKYRSPNFFGVEFEALYAFSNKAGAFQQNRAFSTGINYAKGPVQFAVAYLDLDYPGAVLNASGAVTDDYSGAPFALFHSSPLNSQVGVRRQQVIATGGEYDFGRVQLAGMYSNVQYSYLDHTSLHLNNVDAIAVYDVTPALFVSAAYLYTNGVYGGIVASSHWNTAQAAIDYFLSKRTDVYLYADYIRASGPLAEAVTFLNAPSSSKNQTAVLAGIRHKF</sequence>
<keyword evidence="6" id="KW-0732">Signal</keyword>
<dbReference type="InterPro" id="IPR033900">
    <property type="entry name" value="Gram_neg_porin_domain"/>
</dbReference>
<dbReference type="SUPFAM" id="SSF56935">
    <property type="entry name" value="Porins"/>
    <property type="match status" value="1"/>
</dbReference>
<dbReference type="PRINTS" id="PR00184">
    <property type="entry name" value="NEISSPPORIN"/>
</dbReference>
<dbReference type="GO" id="GO:0034220">
    <property type="term" value="P:monoatomic ion transmembrane transport"/>
    <property type="evidence" value="ECO:0007669"/>
    <property type="project" value="InterPro"/>
</dbReference>
<dbReference type="Gene3D" id="2.40.160.10">
    <property type="entry name" value="Porin"/>
    <property type="match status" value="1"/>
</dbReference>
<dbReference type="EMBL" id="CP038149">
    <property type="protein sequence ID" value="QBR00742.1"/>
    <property type="molecule type" value="Genomic_DNA"/>
</dbReference>
<dbReference type="InterPro" id="IPR001702">
    <property type="entry name" value="Porin_Gram-ve"/>
</dbReference>
<evidence type="ECO:0000256" key="3">
    <source>
        <dbReference type="ARBA" id="ARBA00022448"/>
    </source>
</evidence>
<evidence type="ECO:0000256" key="1">
    <source>
        <dbReference type="ARBA" id="ARBA00004571"/>
    </source>
</evidence>
<dbReference type="PANTHER" id="PTHR34501:SF9">
    <property type="entry name" value="MAJOR OUTER MEMBRANE PROTEIN P.IA"/>
    <property type="match status" value="1"/>
</dbReference>
<dbReference type="OrthoDB" id="8982743at2"/>
<comment type="subunit">
    <text evidence="2">Homotrimer.</text>
</comment>
<dbReference type="InterPro" id="IPR002299">
    <property type="entry name" value="Porin_Neis"/>
</dbReference>
<feature type="domain" description="Porin" evidence="11">
    <location>
        <begin position="3"/>
        <end position="336"/>
    </location>
</feature>
<evidence type="ECO:0000256" key="2">
    <source>
        <dbReference type="ARBA" id="ARBA00011233"/>
    </source>
</evidence>
<dbReference type="GO" id="GO:0046930">
    <property type="term" value="C:pore complex"/>
    <property type="evidence" value="ECO:0007669"/>
    <property type="project" value="UniProtKB-KW"/>
</dbReference>
<dbReference type="InterPro" id="IPR050298">
    <property type="entry name" value="Gram-neg_bact_OMP"/>
</dbReference>
<organism evidence="12 13">
    <name type="scientific">Paraburkholderia pallida</name>
    <dbReference type="NCBI Taxonomy" id="2547399"/>
    <lineage>
        <taxon>Bacteria</taxon>
        <taxon>Pseudomonadati</taxon>
        <taxon>Pseudomonadota</taxon>
        <taxon>Betaproteobacteria</taxon>
        <taxon>Burkholderiales</taxon>
        <taxon>Burkholderiaceae</taxon>
        <taxon>Paraburkholderia</taxon>
    </lineage>
</organism>
<dbReference type="KEGG" id="ppai:E1956_20725"/>
<keyword evidence="9" id="KW-0472">Membrane</keyword>
<keyword evidence="10" id="KW-0998">Cell outer membrane</keyword>
<dbReference type="PRINTS" id="PR00182">
    <property type="entry name" value="ECOLNEIPORIN"/>
</dbReference>
<dbReference type="GO" id="GO:0009279">
    <property type="term" value="C:cell outer membrane"/>
    <property type="evidence" value="ECO:0007669"/>
    <property type="project" value="UniProtKB-SubCell"/>
</dbReference>
<reference evidence="12 13" key="1">
    <citation type="submission" date="2019-03" db="EMBL/GenBank/DDBJ databases">
        <title>Paraburkholderia sp. 7MH5, isolated from subtropical forest soil.</title>
        <authorList>
            <person name="Gao Z.-H."/>
            <person name="Qiu L.-H."/>
        </authorList>
    </citation>
    <scope>NUCLEOTIDE SEQUENCE [LARGE SCALE GENOMIC DNA]</scope>
    <source>
        <strain evidence="12 13">7MH5</strain>
    </source>
</reference>
<keyword evidence="4" id="KW-1134">Transmembrane beta strand</keyword>
<evidence type="ECO:0000256" key="8">
    <source>
        <dbReference type="ARBA" id="ARBA00023114"/>
    </source>
</evidence>
<keyword evidence="8" id="KW-0626">Porin</keyword>
<dbReference type="Proteomes" id="UP000295727">
    <property type="component" value="Chromosome 2"/>
</dbReference>
<comment type="subcellular location">
    <subcellularLocation>
        <location evidence="1">Cell outer membrane</location>
        <topology evidence="1">Multi-pass membrane protein</topology>
    </subcellularLocation>
</comment>
<proteinExistence type="predicted"/>
<accession>A0A4P7D2L4</accession>
<dbReference type="AlphaFoldDB" id="A0A4P7D2L4"/>
<keyword evidence="5" id="KW-0812">Transmembrane</keyword>
<dbReference type="GO" id="GO:0015288">
    <property type="term" value="F:porin activity"/>
    <property type="evidence" value="ECO:0007669"/>
    <property type="project" value="UniProtKB-KW"/>
</dbReference>
<evidence type="ECO:0000256" key="9">
    <source>
        <dbReference type="ARBA" id="ARBA00023136"/>
    </source>
</evidence>
<keyword evidence="3" id="KW-0813">Transport</keyword>
<dbReference type="Pfam" id="PF13609">
    <property type="entry name" value="Porin_4"/>
    <property type="match status" value="1"/>
</dbReference>
<dbReference type="PANTHER" id="PTHR34501">
    <property type="entry name" value="PROTEIN YDDL-RELATED"/>
    <property type="match status" value="1"/>
</dbReference>
<evidence type="ECO:0000256" key="7">
    <source>
        <dbReference type="ARBA" id="ARBA00023065"/>
    </source>
</evidence>
<evidence type="ECO:0000256" key="5">
    <source>
        <dbReference type="ARBA" id="ARBA00022692"/>
    </source>
</evidence>
<evidence type="ECO:0000259" key="11">
    <source>
        <dbReference type="Pfam" id="PF13609"/>
    </source>
</evidence>
<evidence type="ECO:0000256" key="4">
    <source>
        <dbReference type="ARBA" id="ARBA00022452"/>
    </source>
</evidence>
<keyword evidence="7" id="KW-0406">Ion transport</keyword>